<keyword evidence="2" id="KW-0223">Dioxygenase</keyword>
<dbReference type="GO" id="GO:0016702">
    <property type="term" value="F:oxidoreductase activity, acting on single donors with incorporation of molecular oxygen, incorporation of two atoms of oxygen"/>
    <property type="evidence" value="ECO:0007669"/>
    <property type="project" value="UniProtKB-ARBA"/>
</dbReference>
<feature type="domain" description="Extradiol ring-cleavage dioxygenase class III enzyme subunit B" evidence="1">
    <location>
        <begin position="7"/>
        <end position="307"/>
    </location>
</feature>
<dbReference type="InterPro" id="IPR004183">
    <property type="entry name" value="Xdiol_dOase_suB"/>
</dbReference>
<protein>
    <submittedName>
        <fullName evidence="2">2,3-dihydroxyphenylpropionate 1,2-dioxygenase</fullName>
    </submittedName>
</protein>
<comment type="caution">
    <text evidence="2">The sequence shown here is derived from an EMBL/GenBank/DDBJ whole genome shotgun (WGS) entry which is preliminary data.</text>
</comment>
<dbReference type="EMBL" id="SGXC01000002">
    <property type="protein sequence ID" value="RZS81569.1"/>
    <property type="molecule type" value="Genomic_DNA"/>
</dbReference>
<dbReference type="Proteomes" id="UP000292445">
    <property type="component" value="Unassembled WGS sequence"/>
</dbReference>
<dbReference type="AlphaFoldDB" id="A0A4Q7NEY6"/>
<dbReference type="Gene3D" id="3.40.830.10">
    <property type="entry name" value="LigB-like"/>
    <property type="match status" value="1"/>
</dbReference>
<accession>A0A4Q7NEY6</accession>
<reference evidence="2 3" key="1">
    <citation type="submission" date="2019-02" db="EMBL/GenBank/DDBJ databases">
        <title>Genomic Encyclopedia of Type Strains, Phase IV (KMG-IV): sequencing the most valuable type-strain genomes for metagenomic binning, comparative biology and taxonomic classification.</title>
        <authorList>
            <person name="Goeker M."/>
        </authorList>
    </citation>
    <scope>NUCLEOTIDE SEQUENCE [LARGE SCALE GENOMIC DNA]</scope>
    <source>
        <strain evidence="2 3">K24</strain>
    </source>
</reference>
<evidence type="ECO:0000259" key="1">
    <source>
        <dbReference type="Pfam" id="PF02900"/>
    </source>
</evidence>
<evidence type="ECO:0000313" key="3">
    <source>
        <dbReference type="Proteomes" id="UP000292445"/>
    </source>
</evidence>
<gene>
    <name evidence="2" type="ORF">EV675_4194</name>
</gene>
<keyword evidence="2" id="KW-0560">Oxidoreductase</keyword>
<sequence>MGERAFLGMSHSPLMGLSPVPAQAGAELQAAIARVRDQVLAYAPELVVLIAPDHYNGFFNRLMPPFCIGTQARAVGDYLSPAGPLRVDAPLALEMADALMDRGFDAAVSRRMEVDHGFAQPLQLLWGGLDTPPVVPVFVNAVAPPGIPRLFRCRDLGRAIGDFLDGVPRRTLLIGSGGLSHEPPVPTLDHPDPEVRERITVPRAATPGEREAKTRRVMAAGQALAAGAGTLKPLAPDWDRRWMDALAGPAGGLDALCAWPEDAIAREAGASAHESKTWLIARAALTGRVQEPVFRYYRAIPEYIAGFGLMLMTQQGGAG</sequence>
<dbReference type="SUPFAM" id="SSF53213">
    <property type="entry name" value="LigB-like"/>
    <property type="match status" value="1"/>
</dbReference>
<dbReference type="Pfam" id="PF02900">
    <property type="entry name" value="LigB"/>
    <property type="match status" value="1"/>
</dbReference>
<dbReference type="NCBIfam" id="NF009910">
    <property type="entry name" value="PRK13370.1-4"/>
    <property type="match status" value="1"/>
</dbReference>
<proteinExistence type="predicted"/>
<dbReference type="GO" id="GO:0008198">
    <property type="term" value="F:ferrous iron binding"/>
    <property type="evidence" value="ECO:0007669"/>
    <property type="project" value="InterPro"/>
</dbReference>
<organism evidence="2 3">
    <name type="scientific">Pigmentiphaga kullae</name>
    <dbReference type="NCBI Taxonomy" id="151784"/>
    <lineage>
        <taxon>Bacteria</taxon>
        <taxon>Pseudomonadati</taxon>
        <taxon>Pseudomonadota</taxon>
        <taxon>Betaproteobacteria</taxon>
        <taxon>Burkholderiales</taxon>
        <taxon>Alcaligenaceae</taxon>
        <taxon>Pigmentiphaga</taxon>
    </lineage>
</organism>
<keyword evidence="3" id="KW-1185">Reference proteome</keyword>
<name>A0A4Q7NEY6_9BURK</name>
<evidence type="ECO:0000313" key="2">
    <source>
        <dbReference type="EMBL" id="RZS81569.1"/>
    </source>
</evidence>